<feature type="non-terminal residue" evidence="7">
    <location>
        <position position="1"/>
    </location>
</feature>
<dbReference type="InterPro" id="IPR015500">
    <property type="entry name" value="Peptidase_S8_subtilisin-rel"/>
</dbReference>
<comment type="caution">
    <text evidence="5">Lacks conserved residue(s) required for the propagation of feature annotation.</text>
</comment>
<dbReference type="GO" id="GO:0004252">
    <property type="term" value="F:serine-type endopeptidase activity"/>
    <property type="evidence" value="ECO:0007669"/>
    <property type="project" value="InterPro"/>
</dbReference>
<dbReference type="InterPro" id="IPR036852">
    <property type="entry name" value="Peptidase_S8/S53_dom_sf"/>
</dbReference>
<organism evidence="7 8">
    <name type="scientific">Dimargaris cristalligena</name>
    <dbReference type="NCBI Taxonomy" id="215637"/>
    <lineage>
        <taxon>Eukaryota</taxon>
        <taxon>Fungi</taxon>
        <taxon>Fungi incertae sedis</taxon>
        <taxon>Zoopagomycota</taxon>
        <taxon>Kickxellomycotina</taxon>
        <taxon>Dimargaritomycetes</taxon>
        <taxon>Dimargaritales</taxon>
        <taxon>Dimargaritaceae</taxon>
        <taxon>Dimargaris</taxon>
    </lineage>
</organism>
<dbReference type="InterPro" id="IPR050131">
    <property type="entry name" value="Peptidase_S8_subtilisin-like"/>
</dbReference>
<dbReference type="STRING" id="215637.A0A4P9ZM97"/>
<dbReference type="Gene3D" id="3.40.50.200">
    <property type="entry name" value="Peptidase S8/S53 domain"/>
    <property type="match status" value="1"/>
</dbReference>
<evidence type="ECO:0000256" key="2">
    <source>
        <dbReference type="ARBA" id="ARBA00022670"/>
    </source>
</evidence>
<evidence type="ECO:0000313" key="7">
    <source>
        <dbReference type="EMBL" id="RKP33661.1"/>
    </source>
</evidence>
<dbReference type="PROSITE" id="PS00137">
    <property type="entry name" value="SUBTILASE_HIS"/>
    <property type="match status" value="1"/>
</dbReference>
<evidence type="ECO:0000313" key="8">
    <source>
        <dbReference type="Proteomes" id="UP000268162"/>
    </source>
</evidence>
<evidence type="ECO:0000256" key="3">
    <source>
        <dbReference type="ARBA" id="ARBA00022801"/>
    </source>
</evidence>
<dbReference type="Pfam" id="PF00082">
    <property type="entry name" value="Peptidase_S8"/>
    <property type="match status" value="1"/>
</dbReference>
<keyword evidence="3" id="KW-0378">Hydrolase</keyword>
<dbReference type="InterPro" id="IPR022398">
    <property type="entry name" value="Peptidase_S8_His-AS"/>
</dbReference>
<dbReference type="PANTHER" id="PTHR43806">
    <property type="entry name" value="PEPTIDASE S8"/>
    <property type="match status" value="1"/>
</dbReference>
<dbReference type="GO" id="GO:0005615">
    <property type="term" value="C:extracellular space"/>
    <property type="evidence" value="ECO:0007669"/>
    <property type="project" value="TreeGrafter"/>
</dbReference>
<proteinExistence type="inferred from homology"/>
<keyword evidence="2" id="KW-0645">Protease</keyword>
<dbReference type="EMBL" id="ML003658">
    <property type="protein sequence ID" value="RKP33661.1"/>
    <property type="molecule type" value="Genomic_DNA"/>
</dbReference>
<keyword evidence="4" id="KW-0720">Serine protease</keyword>
<dbReference type="InterPro" id="IPR000209">
    <property type="entry name" value="Peptidase_S8/S53_dom"/>
</dbReference>
<evidence type="ECO:0000259" key="6">
    <source>
        <dbReference type="Pfam" id="PF00082"/>
    </source>
</evidence>
<accession>A0A4P9ZM97</accession>
<comment type="similarity">
    <text evidence="1 5">Belongs to the peptidase S8 family.</text>
</comment>
<keyword evidence="8" id="KW-1185">Reference proteome</keyword>
<gene>
    <name evidence="7" type="ORF">BJ085DRAFT_11104</name>
</gene>
<dbReference type="Proteomes" id="UP000268162">
    <property type="component" value="Unassembled WGS sequence"/>
</dbReference>
<evidence type="ECO:0000256" key="1">
    <source>
        <dbReference type="ARBA" id="ARBA00011073"/>
    </source>
</evidence>
<reference evidence="8" key="1">
    <citation type="journal article" date="2018" name="Nat. Microbiol.">
        <title>Leveraging single-cell genomics to expand the fungal tree of life.</title>
        <authorList>
            <person name="Ahrendt S.R."/>
            <person name="Quandt C.A."/>
            <person name="Ciobanu D."/>
            <person name="Clum A."/>
            <person name="Salamov A."/>
            <person name="Andreopoulos B."/>
            <person name="Cheng J.F."/>
            <person name="Woyke T."/>
            <person name="Pelin A."/>
            <person name="Henrissat B."/>
            <person name="Reynolds N.K."/>
            <person name="Benny G.L."/>
            <person name="Smith M.E."/>
            <person name="James T.Y."/>
            <person name="Grigoriev I.V."/>
        </authorList>
    </citation>
    <scope>NUCLEOTIDE SEQUENCE [LARGE SCALE GENOMIC DNA]</scope>
    <source>
        <strain evidence="8">RSA 468</strain>
    </source>
</reference>
<dbReference type="SUPFAM" id="SSF52743">
    <property type="entry name" value="Subtilisin-like"/>
    <property type="match status" value="1"/>
</dbReference>
<evidence type="ECO:0000256" key="4">
    <source>
        <dbReference type="ARBA" id="ARBA00022825"/>
    </source>
</evidence>
<dbReference type="AlphaFoldDB" id="A0A4P9ZM97"/>
<feature type="domain" description="Peptidase S8/S53" evidence="6">
    <location>
        <begin position="5"/>
        <end position="104"/>
    </location>
</feature>
<dbReference type="PANTHER" id="PTHR43806:SF66">
    <property type="entry name" value="SERIN ENDOPEPTIDASE"/>
    <property type="match status" value="1"/>
</dbReference>
<dbReference type="PROSITE" id="PS00136">
    <property type="entry name" value="SUBTILASE_ASP"/>
    <property type="match status" value="1"/>
</dbReference>
<dbReference type="InterPro" id="IPR023827">
    <property type="entry name" value="Peptidase_S8_Asp-AS"/>
</dbReference>
<evidence type="ECO:0000256" key="5">
    <source>
        <dbReference type="PROSITE-ProRule" id="PRU01240"/>
    </source>
</evidence>
<feature type="non-terminal residue" evidence="7">
    <location>
        <position position="112"/>
    </location>
</feature>
<name>A0A4P9ZM97_9FUNG</name>
<sequence>KNIYGRGVKIGFVDSGLDYRHPAFGGCFKTCKSARVIAGYDFVGDAYTGANDPLPDSDPLDTCNGHGTHVTGIAAGNDGDFQGVAPKAQIGAYRVLGCTGTTQTGIVISALL</sequence>
<dbReference type="PROSITE" id="PS51892">
    <property type="entry name" value="SUBTILASE"/>
    <property type="match status" value="1"/>
</dbReference>
<dbReference type="GO" id="GO:0006508">
    <property type="term" value="P:proteolysis"/>
    <property type="evidence" value="ECO:0007669"/>
    <property type="project" value="UniProtKB-KW"/>
</dbReference>
<protein>
    <submittedName>
        <fullName evidence="7">Peptidase S8/S53 domain-containing protein</fullName>
    </submittedName>
</protein>
<dbReference type="PRINTS" id="PR00723">
    <property type="entry name" value="SUBTILISIN"/>
</dbReference>